<dbReference type="InterPro" id="IPR025857">
    <property type="entry name" value="MacB_PCD"/>
</dbReference>
<keyword evidence="5 6" id="KW-0472">Membrane</keyword>
<protein>
    <submittedName>
        <fullName evidence="9">ABC-type antimicrobial peptide transport system permease subunit</fullName>
    </submittedName>
</protein>
<dbReference type="Pfam" id="PF12704">
    <property type="entry name" value="MacB_PCD"/>
    <property type="match status" value="2"/>
</dbReference>
<feature type="domain" description="ABC3 transporter permease C-terminal" evidence="7">
    <location>
        <begin position="368"/>
        <end position="483"/>
    </location>
</feature>
<feature type="transmembrane region" description="Helical" evidence="6">
    <location>
        <begin position="459"/>
        <end position="486"/>
    </location>
</feature>
<evidence type="ECO:0000256" key="2">
    <source>
        <dbReference type="ARBA" id="ARBA00022475"/>
    </source>
</evidence>
<evidence type="ECO:0000313" key="9">
    <source>
        <dbReference type="EMBL" id="MBB3840236.1"/>
    </source>
</evidence>
<comment type="subcellular location">
    <subcellularLocation>
        <location evidence="1">Cell membrane</location>
        <topology evidence="1">Multi-pass membrane protein</topology>
    </subcellularLocation>
</comment>
<keyword evidence="2" id="KW-1003">Cell membrane</keyword>
<reference evidence="9 10" key="1">
    <citation type="submission" date="2020-08" db="EMBL/GenBank/DDBJ databases">
        <title>Genomic Encyclopedia of Type Strains, Phase IV (KMG-IV): sequencing the most valuable type-strain genomes for metagenomic binning, comparative biology and taxonomic classification.</title>
        <authorList>
            <person name="Goeker M."/>
        </authorList>
    </citation>
    <scope>NUCLEOTIDE SEQUENCE [LARGE SCALE GENOMIC DNA]</scope>
    <source>
        <strain evidence="9 10">DSM 17976</strain>
    </source>
</reference>
<dbReference type="PANTHER" id="PTHR30572">
    <property type="entry name" value="MEMBRANE COMPONENT OF TRANSPORTER-RELATED"/>
    <property type="match status" value="1"/>
</dbReference>
<dbReference type="GO" id="GO:0005886">
    <property type="term" value="C:plasma membrane"/>
    <property type="evidence" value="ECO:0007669"/>
    <property type="project" value="UniProtKB-SubCell"/>
</dbReference>
<feature type="transmembrane region" description="Helical" evidence="6">
    <location>
        <begin position="506"/>
        <end position="526"/>
    </location>
</feature>
<evidence type="ECO:0000256" key="6">
    <source>
        <dbReference type="SAM" id="Phobius"/>
    </source>
</evidence>
<keyword evidence="4 6" id="KW-1133">Transmembrane helix</keyword>
<keyword evidence="3 6" id="KW-0812">Transmembrane</keyword>
<evidence type="ECO:0000256" key="4">
    <source>
        <dbReference type="ARBA" id="ARBA00022989"/>
    </source>
</evidence>
<dbReference type="InterPro" id="IPR003838">
    <property type="entry name" value="ABC3_permease_C"/>
</dbReference>
<dbReference type="InterPro" id="IPR050250">
    <property type="entry name" value="Macrolide_Exporter_MacB"/>
</dbReference>
<evidence type="ECO:0000259" key="7">
    <source>
        <dbReference type="Pfam" id="PF02687"/>
    </source>
</evidence>
<dbReference type="GO" id="GO:0022857">
    <property type="term" value="F:transmembrane transporter activity"/>
    <property type="evidence" value="ECO:0007669"/>
    <property type="project" value="TreeGrafter"/>
</dbReference>
<dbReference type="Pfam" id="PF02687">
    <property type="entry name" value="FtsX"/>
    <property type="match status" value="2"/>
</dbReference>
<evidence type="ECO:0000259" key="8">
    <source>
        <dbReference type="Pfam" id="PF12704"/>
    </source>
</evidence>
<feature type="transmembrane region" description="Helical" evidence="6">
    <location>
        <begin position="409"/>
        <end position="439"/>
    </location>
</feature>
<gene>
    <name evidence="9" type="ORF">FHS57_004256</name>
</gene>
<proteinExistence type="predicted"/>
<dbReference type="InterPro" id="IPR047699">
    <property type="entry name" value="Permease_put_prefix"/>
</dbReference>
<feature type="transmembrane region" description="Helical" evidence="6">
    <location>
        <begin position="96"/>
        <end position="119"/>
    </location>
</feature>
<dbReference type="RefSeq" id="WP_221225689.1">
    <property type="nucleotide sequence ID" value="NZ_JACIBY010000010.1"/>
</dbReference>
<evidence type="ECO:0000313" key="10">
    <source>
        <dbReference type="Proteomes" id="UP000541352"/>
    </source>
</evidence>
<name>A0A7W5ZQL0_9BACT</name>
<feature type="transmembrane region" description="Helical" evidence="6">
    <location>
        <begin position="836"/>
        <end position="855"/>
    </location>
</feature>
<evidence type="ECO:0000256" key="1">
    <source>
        <dbReference type="ARBA" id="ARBA00004651"/>
    </source>
</evidence>
<organism evidence="9 10">
    <name type="scientific">Runella defluvii</name>
    <dbReference type="NCBI Taxonomy" id="370973"/>
    <lineage>
        <taxon>Bacteria</taxon>
        <taxon>Pseudomonadati</taxon>
        <taxon>Bacteroidota</taxon>
        <taxon>Cytophagia</taxon>
        <taxon>Cytophagales</taxon>
        <taxon>Spirosomataceae</taxon>
        <taxon>Runella</taxon>
    </lineage>
</organism>
<dbReference type="AlphaFoldDB" id="A0A7W5ZQL0"/>
<keyword evidence="10" id="KW-1185">Reference proteome</keyword>
<feature type="domain" description="ABC3 transporter permease C-terminal" evidence="7">
    <location>
        <begin position="752"/>
        <end position="859"/>
    </location>
</feature>
<comment type="caution">
    <text evidence="9">The sequence shown here is derived from an EMBL/GenBank/DDBJ whole genome shotgun (WGS) entry which is preliminary data.</text>
</comment>
<feature type="transmembrane region" description="Helical" evidence="6">
    <location>
        <begin position="749"/>
        <end position="769"/>
    </location>
</feature>
<dbReference type="Proteomes" id="UP000541352">
    <property type="component" value="Unassembled WGS sequence"/>
</dbReference>
<feature type="domain" description="MacB-like periplasmic core" evidence="8">
    <location>
        <begin position="556"/>
        <end position="715"/>
    </location>
</feature>
<sequence length="872" mass="98335">MPLKPPLLADRFLKFFCAPHLLEEVQGDLHEEFEYQVKHVGVRRARWRYWLDVLGFFQPRYIKRKPSQYPQTYLFSLNMLRNYFKIALRSLQRNKVYTSINLLGLSLGMTCGLLIFLLVKYHLSFDNFHAHSDRIYRIVTEQHRDNISYVSAVPSPLGKVFRNDYTFAEKVGRICTFEDMLISIKAEKGLNKFKEPQGVAFTEPEYFAIFNFPLSVGSFQNALNEPNTGIITERIARKYFGNTNPINQIFRLDNKLDIRVTGVLKDLPTNSDQKAEIFVSYPTLKSYNDWLGSDDAWGGIQSSMKCFVRLRPGVSPSEVEKVFPAYVKRYRPTSKNVHHYKLQPLNDVHFNAQYGGAMNKQTLWILSLIGLFLIITACVNFINLATAQALNRSKEVGVRKVLGSLRGQLFWQFIAQTGLIAAIAGGIALGLAALALPYVNQWFATEISLNLLTDWRLVAFIPALILIVTFFAGSYPGLILAGFQPILALKGKLSQQNIGGFNTRRALIVVQFSISQVLIIGMIVIARQIYYAQKADLGFNKDAIMLLPIASTPQQAKTVKAQLQSLAGVEQVSLCYSAPASNGHWQTAPHYDNHSEEESFRVSVRAADNDYLATFDLQLAAGRNIYPSDTVKEFLVNETFAKKLNVASPSDLLGKNLRVNGNMTGPIVGVVKDFHDHSFHEDINAVCIPSASDFYNNYAVKISTANVPATMAAVEKTWSKMHPDQLYEYTFLDEHIASFYETEALMLKLIQLFSLIAVFIGCLGLYGLISFMAAQKTKEIGIRKVLGSSLAQILWIFGKEFARLIVVAFLVAAPIAWWFMNQWLQDFKFHITIQPWIFFVTIAITLLVATLTVIYEATKAALVNPVKSLKSE</sequence>
<dbReference type="NCBIfam" id="NF038404">
    <property type="entry name" value="perm_prefix_2"/>
    <property type="match status" value="1"/>
</dbReference>
<dbReference type="EMBL" id="JACIBY010000010">
    <property type="protein sequence ID" value="MBB3840236.1"/>
    <property type="molecule type" value="Genomic_DNA"/>
</dbReference>
<evidence type="ECO:0000256" key="5">
    <source>
        <dbReference type="ARBA" id="ARBA00023136"/>
    </source>
</evidence>
<feature type="transmembrane region" description="Helical" evidence="6">
    <location>
        <begin position="804"/>
        <end position="824"/>
    </location>
</feature>
<evidence type="ECO:0000256" key="3">
    <source>
        <dbReference type="ARBA" id="ARBA00022692"/>
    </source>
</evidence>
<feature type="domain" description="MacB-like periplasmic core" evidence="8">
    <location>
        <begin position="98"/>
        <end position="321"/>
    </location>
</feature>
<feature type="transmembrane region" description="Helical" evidence="6">
    <location>
        <begin position="363"/>
        <end position="385"/>
    </location>
</feature>
<dbReference type="PANTHER" id="PTHR30572:SF18">
    <property type="entry name" value="ABC-TYPE MACROLIDE FAMILY EXPORT SYSTEM PERMEASE COMPONENT 2"/>
    <property type="match status" value="1"/>
</dbReference>
<accession>A0A7W5ZQL0</accession>